<reference evidence="3" key="1">
    <citation type="journal article" date="2018" name="Nat. Microbiol.">
        <title>Leveraging single-cell genomics to expand the fungal tree of life.</title>
        <authorList>
            <person name="Ahrendt S.R."/>
            <person name="Quandt C.A."/>
            <person name="Ciobanu D."/>
            <person name="Clum A."/>
            <person name="Salamov A."/>
            <person name="Andreopoulos B."/>
            <person name="Cheng J.F."/>
            <person name="Woyke T."/>
            <person name="Pelin A."/>
            <person name="Henrissat B."/>
            <person name="Reynolds N.K."/>
            <person name="Benny G.L."/>
            <person name="Smith M.E."/>
            <person name="James T.Y."/>
            <person name="Grigoriev I.V."/>
        </authorList>
    </citation>
    <scope>NUCLEOTIDE SEQUENCE [LARGE SCALE GENOMIC DNA]</scope>
    <source>
        <strain evidence="3">Baker2002</strain>
    </source>
</reference>
<evidence type="ECO:0000256" key="1">
    <source>
        <dbReference type="SAM" id="Phobius"/>
    </source>
</evidence>
<keyword evidence="1" id="KW-0812">Transmembrane</keyword>
<keyword evidence="1" id="KW-1133">Transmembrane helix</keyword>
<gene>
    <name evidence="2" type="ORF">METBISCDRAFT_24982</name>
</gene>
<keyword evidence="3" id="KW-1185">Reference proteome</keyword>
<dbReference type="EMBL" id="ML004864">
    <property type="protein sequence ID" value="RKP28545.1"/>
    <property type="molecule type" value="Genomic_DNA"/>
</dbReference>
<evidence type="ECO:0000313" key="3">
    <source>
        <dbReference type="Proteomes" id="UP000268321"/>
    </source>
</evidence>
<feature type="non-terminal residue" evidence="2">
    <location>
        <position position="1"/>
    </location>
</feature>
<evidence type="ECO:0000313" key="2">
    <source>
        <dbReference type="EMBL" id="RKP28545.1"/>
    </source>
</evidence>
<dbReference type="Proteomes" id="UP000268321">
    <property type="component" value="Unassembled WGS sequence"/>
</dbReference>
<feature type="transmembrane region" description="Helical" evidence="1">
    <location>
        <begin position="48"/>
        <end position="68"/>
    </location>
</feature>
<organism evidence="2 3">
    <name type="scientific">Metschnikowia bicuspidata</name>
    <dbReference type="NCBI Taxonomy" id="27322"/>
    <lineage>
        <taxon>Eukaryota</taxon>
        <taxon>Fungi</taxon>
        <taxon>Dikarya</taxon>
        <taxon>Ascomycota</taxon>
        <taxon>Saccharomycotina</taxon>
        <taxon>Pichiomycetes</taxon>
        <taxon>Metschnikowiaceae</taxon>
        <taxon>Metschnikowia</taxon>
    </lineage>
</organism>
<protein>
    <submittedName>
        <fullName evidence="2">Uncharacterized protein</fullName>
    </submittedName>
</protein>
<proteinExistence type="predicted"/>
<accession>A0A4P9Z7D2</accession>
<keyword evidence="1" id="KW-0472">Membrane</keyword>
<dbReference type="AlphaFoldDB" id="A0A4P9Z7D2"/>
<sequence>TNSSYEVDYFDVADQFTCSENNGEGKFAIVRVTDERRGLFEVAFKAQLYRYVGTMIWIDLPMLIYLLWTNTRNFIIISSTDILLLINKSKVLTITFNTDQVIRIRSTRDNQGMMISMQSA</sequence>
<name>A0A4P9Z7D2_9ASCO</name>